<name>Q6IGG6_DROME</name>
<keyword evidence="1" id="KW-0472">Membrane</keyword>
<reference evidence="2" key="1">
    <citation type="journal article" date="2003" name="Genome Biol.">
        <title>An integrated gene annotation and transcriptional profiling approach towards the full gene content of the Drosophila genome.</title>
        <authorList>
            <person name="Hild M."/>
            <person name="Beckmann B."/>
            <person name="Haas S.A."/>
            <person name="Koch B."/>
            <person name="Solovyev V."/>
            <person name="Busold C."/>
            <person name="Fellenberg K."/>
            <person name="Boutros M."/>
            <person name="Vingron M."/>
            <person name="Sauer F."/>
            <person name="Hoheisel J.D."/>
            <person name="Paro R."/>
        </authorList>
    </citation>
    <scope>NUCLEOTIDE SEQUENCE</scope>
</reference>
<feature type="transmembrane region" description="Helical" evidence="1">
    <location>
        <begin position="13"/>
        <end position="32"/>
    </location>
</feature>
<proteinExistence type="predicted"/>
<evidence type="ECO:0000256" key="1">
    <source>
        <dbReference type="SAM" id="Phobius"/>
    </source>
</evidence>
<keyword evidence="1" id="KW-1133">Transmembrane helix</keyword>
<dbReference type="EMBL" id="BK003800">
    <property type="protein sequence ID" value="DAA02498.1"/>
    <property type="molecule type" value="Genomic_DNA"/>
</dbReference>
<keyword evidence="1" id="KW-0812">Transmembrane</keyword>
<gene>
    <name evidence="2" type="ORF">HDC06323</name>
</gene>
<organism evidence="2">
    <name type="scientific">Drosophila melanogaster</name>
    <name type="common">Fruit fly</name>
    <dbReference type="NCBI Taxonomy" id="7227"/>
    <lineage>
        <taxon>Eukaryota</taxon>
        <taxon>Metazoa</taxon>
        <taxon>Ecdysozoa</taxon>
        <taxon>Arthropoda</taxon>
        <taxon>Hexapoda</taxon>
        <taxon>Insecta</taxon>
        <taxon>Pterygota</taxon>
        <taxon>Neoptera</taxon>
        <taxon>Endopterygota</taxon>
        <taxon>Diptera</taxon>
        <taxon>Brachycera</taxon>
        <taxon>Muscomorpha</taxon>
        <taxon>Ephydroidea</taxon>
        <taxon>Drosophilidae</taxon>
        <taxon>Drosophila</taxon>
        <taxon>Sophophora</taxon>
    </lineage>
</organism>
<dbReference type="AlphaFoldDB" id="Q6IGG6"/>
<protein>
    <submittedName>
        <fullName evidence="2">HDC06323</fullName>
    </submittedName>
</protein>
<accession>Q6IGG6</accession>
<evidence type="ECO:0000313" key="2">
    <source>
        <dbReference type="EMBL" id="DAA02498.1"/>
    </source>
</evidence>
<sequence>MGGMEFASLQLSLQLYFVILDDLLVITFVALLKFQALRNVRITLDASKIQCYT</sequence>